<keyword evidence="11 17" id="KW-0472">Membrane</keyword>
<comment type="subcellular location">
    <subcellularLocation>
        <location evidence="1">Membrane</location>
        <topology evidence="1">Single-pass type I membrane protein</topology>
    </subcellularLocation>
</comment>
<reference evidence="22" key="1">
    <citation type="submission" date="2024-06" db="EMBL/GenBank/DDBJ databases">
        <authorList>
            <person name="Ryan C."/>
        </authorList>
    </citation>
    <scope>NUCLEOTIDE SEQUENCE [LARGE SCALE GENOMIC DNA]</scope>
</reference>
<accession>A0ABC9AUG8</accession>
<evidence type="ECO:0000256" key="10">
    <source>
        <dbReference type="ARBA" id="ARBA00022989"/>
    </source>
</evidence>
<dbReference type="PROSITE" id="PS00010">
    <property type="entry name" value="ASX_HYDROXYL"/>
    <property type="match status" value="1"/>
</dbReference>
<dbReference type="InterPro" id="IPR000152">
    <property type="entry name" value="EGF-type_Asp/Asn_hydroxyl_site"/>
</dbReference>
<dbReference type="PROSITE" id="PS00108">
    <property type="entry name" value="PROTEIN_KINASE_ST"/>
    <property type="match status" value="1"/>
</dbReference>
<dbReference type="FunFam" id="1.10.510.10:FF:000084">
    <property type="entry name" value="Wall-associated receptor kinase 2"/>
    <property type="match status" value="1"/>
</dbReference>
<evidence type="ECO:0000313" key="22">
    <source>
        <dbReference type="Proteomes" id="UP001497457"/>
    </source>
</evidence>
<feature type="chain" id="PRO_5044790668" description="Protein kinase domain-containing protein" evidence="18">
    <location>
        <begin position="39"/>
        <end position="767"/>
    </location>
</feature>
<evidence type="ECO:0000313" key="21">
    <source>
        <dbReference type="EMBL" id="CAL4987620.1"/>
    </source>
</evidence>
<feature type="domain" description="Protein kinase" evidence="19">
    <location>
        <begin position="472"/>
        <end position="739"/>
    </location>
</feature>
<evidence type="ECO:0000256" key="11">
    <source>
        <dbReference type="ARBA" id="ARBA00023136"/>
    </source>
</evidence>
<dbReference type="AlphaFoldDB" id="A0ABC9AUG8"/>
<dbReference type="SMART" id="SM00179">
    <property type="entry name" value="EGF_CA"/>
    <property type="match status" value="1"/>
</dbReference>
<dbReference type="InterPro" id="IPR001881">
    <property type="entry name" value="EGF-like_Ca-bd_dom"/>
</dbReference>
<evidence type="ECO:0000256" key="2">
    <source>
        <dbReference type="ARBA" id="ARBA00022527"/>
    </source>
</evidence>
<evidence type="ECO:0000256" key="15">
    <source>
        <dbReference type="PROSITE-ProRule" id="PRU10141"/>
    </source>
</evidence>
<dbReference type="FunFam" id="2.10.25.10:FF:000355">
    <property type="entry name" value="Wall-associated receptor kinase 3"/>
    <property type="match status" value="1"/>
</dbReference>
<dbReference type="PANTHER" id="PTHR27005">
    <property type="entry name" value="WALL-ASSOCIATED RECEPTOR KINASE-LIKE 21"/>
    <property type="match status" value="1"/>
</dbReference>
<dbReference type="Proteomes" id="UP001497457">
    <property type="component" value="Chromosome 23rd"/>
</dbReference>
<evidence type="ECO:0000259" key="19">
    <source>
        <dbReference type="PROSITE" id="PS50011"/>
    </source>
</evidence>
<dbReference type="InterPro" id="IPR018097">
    <property type="entry name" value="EGF_Ca-bd_CS"/>
</dbReference>
<dbReference type="Pfam" id="PF13947">
    <property type="entry name" value="GUB_WAK_bind"/>
    <property type="match status" value="1"/>
</dbReference>
<evidence type="ECO:0000256" key="14">
    <source>
        <dbReference type="PROSITE-ProRule" id="PRU00076"/>
    </source>
</evidence>
<dbReference type="PROSITE" id="PS01187">
    <property type="entry name" value="EGF_CA"/>
    <property type="match status" value="1"/>
</dbReference>
<keyword evidence="22" id="KW-1185">Reference proteome</keyword>
<comment type="caution">
    <text evidence="14">Lacks conserved residue(s) required for the propagation of feature annotation.</text>
</comment>
<evidence type="ECO:0000256" key="18">
    <source>
        <dbReference type="SAM" id="SignalP"/>
    </source>
</evidence>
<dbReference type="InterPro" id="IPR025287">
    <property type="entry name" value="WAK_GUB"/>
</dbReference>
<dbReference type="FunFam" id="3.30.200.20:FF:000043">
    <property type="entry name" value="Wall-associated receptor kinase 2"/>
    <property type="match status" value="1"/>
</dbReference>
<keyword evidence="10 17" id="KW-1133">Transmembrane helix</keyword>
<dbReference type="GO" id="GO:0004674">
    <property type="term" value="F:protein serine/threonine kinase activity"/>
    <property type="evidence" value="ECO:0007669"/>
    <property type="project" value="UniProtKB-KW"/>
</dbReference>
<evidence type="ECO:0008006" key="23">
    <source>
        <dbReference type="Google" id="ProtNLM"/>
    </source>
</evidence>
<dbReference type="Gene3D" id="1.10.510.10">
    <property type="entry name" value="Transferase(Phosphotransferase) domain 1"/>
    <property type="match status" value="1"/>
</dbReference>
<dbReference type="PROSITE" id="PS00107">
    <property type="entry name" value="PROTEIN_KINASE_ATP"/>
    <property type="match status" value="1"/>
</dbReference>
<dbReference type="InterPro" id="IPR000742">
    <property type="entry name" value="EGF"/>
</dbReference>
<dbReference type="InterPro" id="IPR008271">
    <property type="entry name" value="Ser/Thr_kinase_AS"/>
</dbReference>
<keyword evidence="6 18" id="KW-0732">Signal</keyword>
<dbReference type="InterPro" id="IPR001245">
    <property type="entry name" value="Ser-Thr/Tyr_kinase_cat_dom"/>
</dbReference>
<dbReference type="GO" id="GO:0005524">
    <property type="term" value="F:ATP binding"/>
    <property type="evidence" value="ECO:0007669"/>
    <property type="project" value="UniProtKB-UniRule"/>
</dbReference>
<organism evidence="21 22">
    <name type="scientific">Urochloa decumbens</name>
    <dbReference type="NCBI Taxonomy" id="240449"/>
    <lineage>
        <taxon>Eukaryota</taxon>
        <taxon>Viridiplantae</taxon>
        <taxon>Streptophyta</taxon>
        <taxon>Embryophyta</taxon>
        <taxon>Tracheophyta</taxon>
        <taxon>Spermatophyta</taxon>
        <taxon>Magnoliopsida</taxon>
        <taxon>Liliopsida</taxon>
        <taxon>Poales</taxon>
        <taxon>Poaceae</taxon>
        <taxon>PACMAD clade</taxon>
        <taxon>Panicoideae</taxon>
        <taxon>Panicodae</taxon>
        <taxon>Paniceae</taxon>
        <taxon>Melinidinae</taxon>
        <taxon>Urochloa</taxon>
    </lineage>
</organism>
<feature type="region of interest" description="Disordered" evidence="16">
    <location>
        <begin position="744"/>
        <end position="767"/>
    </location>
</feature>
<dbReference type="SMART" id="SM00181">
    <property type="entry name" value="EGF"/>
    <property type="match status" value="2"/>
</dbReference>
<dbReference type="Gene3D" id="2.10.25.10">
    <property type="entry name" value="Laminin"/>
    <property type="match status" value="1"/>
</dbReference>
<dbReference type="InterPro" id="IPR011009">
    <property type="entry name" value="Kinase-like_dom_sf"/>
</dbReference>
<dbReference type="Pfam" id="PF07645">
    <property type="entry name" value="EGF_CA"/>
    <property type="match status" value="1"/>
</dbReference>
<dbReference type="Gene3D" id="3.30.200.20">
    <property type="entry name" value="Phosphorylase Kinase, domain 1"/>
    <property type="match status" value="1"/>
</dbReference>
<dbReference type="Pfam" id="PF07714">
    <property type="entry name" value="PK_Tyr_Ser-Thr"/>
    <property type="match status" value="1"/>
</dbReference>
<dbReference type="PANTHER" id="PTHR27005:SF215">
    <property type="entry name" value="OS09G0562600 PROTEIN"/>
    <property type="match status" value="1"/>
</dbReference>
<evidence type="ECO:0000256" key="1">
    <source>
        <dbReference type="ARBA" id="ARBA00004479"/>
    </source>
</evidence>
<dbReference type="PROSITE" id="PS50011">
    <property type="entry name" value="PROTEIN_KINASE_DOM"/>
    <property type="match status" value="1"/>
</dbReference>
<keyword evidence="4" id="KW-0808">Transferase</keyword>
<keyword evidence="3 14" id="KW-0245">EGF-like domain</keyword>
<dbReference type="EMBL" id="OZ075133">
    <property type="protein sequence ID" value="CAL4987620.1"/>
    <property type="molecule type" value="Genomic_DNA"/>
</dbReference>
<gene>
    <name evidence="21" type="ORF">URODEC1_LOCUS58902</name>
</gene>
<dbReference type="SUPFAM" id="SSF57196">
    <property type="entry name" value="EGF/Laminin"/>
    <property type="match status" value="1"/>
</dbReference>
<evidence type="ECO:0000256" key="12">
    <source>
        <dbReference type="ARBA" id="ARBA00023157"/>
    </source>
</evidence>
<keyword evidence="7 15" id="KW-0547">Nucleotide-binding</keyword>
<dbReference type="InterPro" id="IPR017441">
    <property type="entry name" value="Protein_kinase_ATP_BS"/>
</dbReference>
<sequence>MMLPNHRRRLSAGTTTPSPVATVAAVLVMLHLWTTTVAAPPPMGLPGCPTSCGDVTVPYPFGISANCSFPGFNLTCDRSQDPPRLLLGDGASSFRVTDIFLHNASMRILSGAAVNHTSKWVSEAIGTWAFLDRNGSSWPYALSYHNNKLFAVGCDIQATLLQRNDYTRVVTGCASFCAVDGLSNKAIWGPATDGSDGCHPCTGNGCCKASIPLYYPSYDVHLKKLDPLGHNPVGLWLPNMAFIGEQSRINQVWCQIFRWMYARIRPGAPSPLQHLVPVMLEWAMASAPPAQPGEVADNTSRCLTVGASSACKSRYSYCHNMNTPFRSGYSCQCSEGFDGNPYLSDGCQDINECADPHNHNCYGECINKPGTYECRCPRGFRGNSSMINGCVKTSEGLSIALGVGSGAIVLFIVVSTAFIISKVKERRKKRLRQRFFKQNRGQLLQQLVCQNADIAERMIITLEELEKATNNFDKSRELGGGGHGTIYKGILSSQHVVAIKKSKIVIQREIDEFINEVAILSQVNHRNIVKLHGCCLETEVPLLVYEFISNGTLYNHLHVEGPLSISWKDRMRIAVETTRALTYLHSLVSKPIIHRDVKSPNILLDDNLIVKLSDFGASRYIPIDQDEVQTSVRGTLGYLDPMYSSTGLLTEKSDVYSFGVLLIELLTRKKPDSYRTSQGFGLANHFVSLLSEDNLVQILDPQVYKEGDGEIIDISLLAAICVKFRSDDRPTMRQVEMTLESIQASKEFSSEATEDDDDDDISCDELD</sequence>
<keyword evidence="5 17" id="KW-0812">Transmembrane</keyword>
<dbReference type="InterPro" id="IPR045274">
    <property type="entry name" value="WAK-like"/>
</dbReference>
<keyword evidence="2" id="KW-0723">Serine/threonine-protein kinase</keyword>
<evidence type="ECO:0000256" key="8">
    <source>
        <dbReference type="ARBA" id="ARBA00022777"/>
    </source>
</evidence>
<evidence type="ECO:0000256" key="17">
    <source>
        <dbReference type="SAM" id="Phobius"/>
    </source>
</evidence>
<dbReference type="InterPro" id="IPR049883">
    <property type="entry name" value="NOTCH1_EGF-like"/>
</dbReference>
<dbReference type="SUPFAM" id="SSF56112">
    <property type="entry name" value="Protein kinase-like (PK-like)"/>
    <property type="match status" value="1"/>
</dbReference>
<feature type="compositionally biased region" description="Acidic residues" evidence="16">
    <location>
        <begin position="752"/>
        <end position="767"/>
    </location>
</feature>
<evidence type="ECO:0000256" key="9">
    <source>
        <dbReference type="ARBA" id="ARBA00022840"/>
    </source>
</evidence>
<evidence type="ECO:0000256" key="5">
    <source>
        <dbReference type="ARBA" id="ARBA00022692"/>
    </source>
</evidence>
<dbReference type="InterPro" id="IPR000719">
    <property type="entry name" value="Prot_kinase_dom"/>
</dbReference>
<keyword evidence="13" id="KW-0325">Glycoprotein</keyword>
<evidence type="ECO:0000256" key="16">
    <source>
        <dbReference type="SAM" id="MobiDB-lite"/>
    </source>
</evidence>
<name>A0ABC9AUG8_9POAL</name>
<reference evidence="21 22" key="2">
    <citation type="submission" date="2024-10" db="EMBL/GenBank/DDBJ databases">
        <authorList>
            <person name="Ryan C."/>
        </authorList>
    </citation>
    <scope>NUCLEOTIDE SEQUENCE [LARGE SCALE GENOMIC DNA]</scope>
</reference>
<evidence type="ECO:0000256" key="13">
    <source>
        <dbReference type="ARBA" id="ARBA00023180"/>
    </source>
</evidence>
<keyword evidence="9 15" id="KW-0067">ATP-binding</keyword>
<dbReference type="SMART" id="SM00220">
    <property type="entry name" value="S_TKc"/>
    <property type="match status" value="1"/>
</dbReference>
<dbReference type="GO" id="GO:0016020">
    <property type="term" value="C:membrane"/>
    <property type="evidence" value="ECO:0007669"/>
    <property type="project" value="UniProtKB-SubCell"/>
</dbReference>
<dbReference type="PROSITE" id="PS50026">
    <property type="entry name" value="EGF_3"/>
    <property type="match status" value="1"/>
</dbReference>
<protein>
    <recommendedName>
        <fullName evidence="23">Protein kinase domain-containing protein</fullName>
    </recommendedName>
</protein>
<evidence type="ECO:0000256" key="3">
    <source>
        <dbReference type="ARBA" id="ARBA00022536"/>
    </source>
</evidence>
<feature type="transmembrane region" description="Helical" evidence="17">
    <location>
        <begin position="397"/>
        <end position="420"/>
    </location>
</feature>
<keyword evidence="8" id="KW-0418">Kinase</keyword>
<evidence type="ECO:0000256" key="6">
    <source>
        <dbReference type="ARBA" id="ARBA00022729"/>
    </source>
</evidence>
<feature type="binding site" evidence="15">
    <location>
        <position position="501"/>
    </location>
    <ligand>
        <name>ATP</name>
        <dbReference type="ChEBI" id="CHEBI:30616"/>
    </ligand>
</feature>
<evidence type="ECO:0000259" key="20">
    <source>
        <dbReference type="PROSITE" id="PS50026"/>
    </source>
</evidence>
<feature type="signal peptide" evidence="18">
    <location>
        <begin position="1"/>
        <end position="38"/>
    </location>
</feature>
<evidence type="ECO:0000256" key="4">
    <source>
        <dbReference type="ARBA" id="ARBA00022679"/>
    </source>
</evidence>
<feature type="domain" description="EGF-like" evidence="20">
    <location>
        <begin position="349"/>
        <end position="386"/>
    </location>
</feature>
<proteinExistence type="predicted"/>
<keyword evidence="12" id="KW-1015">Disulfide bond</keyword>
<evidence type="ECO:0000256" key="7">
    <source>
        <dbReference type="ARBA" id="ARBA00022741"/>
    </source>
</evidence>
<dbReference type="CDD" id="cd00054">
    <property type="entry name" value="EGF_CA"/>
    <property type="match status" value="1"/>
</dbReference>